<organism evidence="2">
    <name type="scientific">Fagus sylvatica</name>
    <name type="common">Beechnut</name>
    <dbReference type="NCBI Taxonomy" id="28930"/>
    <lineage>
        <taxon>Eukaryota</taxon>
        <taxon>Viridiplantae</taxon>
        <taxon>Streptophyta</taxon>
        <taxon>Embryophyta</taxon>
        <taxon>Tracheophyta</taxon>
        <taxon>Spermatophyta</taxon>
        <taxon>Magnoliopsida</taxon>
        <taxon>eudicotyledons</taxon>
        <taxon>Gunneridae</taxon>
        <taxon>Pentapetalae</taxon>
        <taxon>rosids</taxon>
        <taxon>fabids</taxon>
        <taxon>Fagales</taxon>
        <taxon>Fagaceae</taxon>
        <taxon>Fagus</taxon>
    </lineage>
</organism>
<dbReference type="InterPro" id="IPR026960">
    <property type="entry name" value="RVT-Znf"/>
</dbReference>
<dbReference type="Pfam" id="PF00385">
    <property type="entry name" value="Chromo"/>
    <property type="match status" value="1"/>
</dbReference>
<proteinExistence type="predicted"/>
<gene>
    <name evidence="2" type="ORF">FSB_LOCUS39745</name>
</gene>
<reference evidence="2" key="1">
    <citation type="submission" date="2018-02" db="EMBL/GenBank/DDBJ databases">
        <authorList>
            <person name="Cohen D.B."/>
            <person name="Kent A.D."/>
        </authorList>
    </citation>
    <scope>NUCLEOTIDE SEQUENCE</scope>
</reference>
<dbReference type="PANTHER" id="PTHR33116">
    <property type="entry name" value="REVERSE TRANSCRIPTASE ZINC-BINDING DOMAIN-CONTAINING PROTEIN-RELATED-RELATED"/>
    <property type="match status" value="1"/>
</dbReference>
<protein>
    <recommendedName>
        <fullName evidence="1">Chromo domain-containing protein</fullName>
    </recommendedName>
</protein>
<feature type="domain" description="Chromo" evidence="1">
    <location>
        <begin position="333"/>
        <end position="391"/>
    </location>
</feature>
<dbReference type="InterPro" id="IPR016197">
    <property type="entry name" value="Chromo-like_dom_sf"/>
</dbReference>
<dbReference type="InterPro" id="IPR000953">
    <property type="entry name" value="Chromo/chromo_shadow_dom"/>
</dbReference>
<sequence>MSDFDVLGTVGKLALPIFARFRISRESELGLVRYGPAKQRSTGVFLVRLRAVFRSGFRLAPINSWRSESSTSCMDVSSFQCARARRSTCCESGRLCAQAWQRRWENPGTFSKTLFCRPVFTRVVDVAPDVGFRRSWYRRKACVTYFLTVQALHRGEFGFARYDPANGGRRNVPYAKGGGQFDSSFWSGQWSGQTLVKLGQPWSNLVELGQSSPNSWRCIPDYISRVSGHDRAGSVRAVLVLRTDTRENPGGSVKKLQARSAGPFKILKRVGPNAYLLDLPSDYGISSTFNIEDLVAFKGTAVIPDAPFDDPLPDPIDIPLPIPAPLNLPYARKEHIDAILDEQIVSTRDGGVQRFLVRWHERPTSDCTWITRDELQQLDPDLLEYYQSYPSLHSTGSSSSHPEGVGVDTRYKQTYKRRLKKKTAQPVALWFSLTQPPCRRRRLQATAFMPPLLPSHPPRRLTLPLAVTADVNLSASKQCPWKGIWKAKVPTRVSFFDWTAVLGKILTNDNLRKRWVVLVNWCCLCKVDGESIDHLFIHCYLAKQLWDMILTLFGVHWVMPQKLQDLITCWPGALGRHSHAEIWKVIPHCLMWSIWRERNLWTFEGRELSPLDLQSLFFRMLFDWIQVISLFSFSSFHEFIDSCTPHSLLP</sequence>
<evidence type="ECO:0000259" key="1">
    <source>
        <dbReference type="SMART" id="SM00298"/>
    </source>
</evidence>
<dbReference type="PANTHER" id="PTHR33116:SF78">
    <property type="entry name" value="OS12G0587133 PROTEIN"/>
    <property type="match status" value="1"/>
</dbReference>
<name>A0A2N9HJE0_FAGSY</name>
<dbReference type="InterPro" id="IPR056924">
    <property type="entry name" value="SH3_Tf2-1"/>
</dbReference>
<dbReference type="Gene3D" id="2.40.50.40">
    <property type="match status" value="1"/>
</dbReference>
<dbReference type="SMART" id="SM00298">
    <property type="entry name" value="CHROMO"/>
    <property type="match status" value="1"/>
</dbReference>
<dbReference type="InterPro" id="IPR023780">
    <property type="entry name" value="Chromo_domain"/>
</dbReference>
<evidence type="ECO:0000313" key="2">
    <source>
        <dbReference type="EMBL" id="SPD11863.1"/>
    </source>
</evidence>
<dbReference type="EMBL" id="OIVN01003527">
    <property type="protein sequence ID" value="SPD11863.1"/>
    <property type="molecule type" value="Genomic_DNA"/>
</dbReference>
<dbReference type="Pfam" id="PF24626">
    <property type="entry name" value="SH3_Tf2-1"/>
    <property type="match status" value="1"/>
</dbReference>
<dbReference type="Pfam" id="PF13966">
    <property type="entry name" value="zf-RVT"/>
    <property type="match status" value="1"/>
</dbReference>
<dbReference type="AlphaFoldDB" id="A0A2N9HJE0"/>
<dbReference type="SUPFAM" id="SSF54160">
    <property type="entry name" value="Chromo domain-like"/>
    <property type="match status" value="1"/>
</dbReference>
<accession>A0A2N9HJE0</accession>